<evidence type="ECO:0000313" key="1">
    <source>
        <dbReference type="EMBL" id="REH37096.1"/>
    </source>
</evidence>
<sequence>MTYSMQLDTTPEIAANFQRIATELTDVGEGLVATINAHTANFDGATKDEFMQVQQRYNQAHEQMIQHLNKAQTDLTHIHEIIVEGERRGTQTWQM</sequence>
<accession>A0A3E0H2K6</accession>
<organism evidence="1 2">
    <name type="scientific">Kutzneria buriramensis</name>
    <dbReference type="NCBI Taxonomy" id="1045776"/>
    <lineage>
        <taxon>Bacteria</taxon>
        <taxon>Bacillati</taxon>
        <taxon>Actinomycetota</taxon>
        <taxon>Actinomycetes</taxon>
        <taxon>Pseudonocardiales</taxon>
        <taxon>Pseudonocardiaceae</taxon>
        <taxon>Kutzneria</taxon>
    </lineage>
</organism>
<protein>
    <submittedName>
        <fullName evidence="1">WXG100 family type VII secretion target</fullName>
    </submittedName>
</protein>
<keyword evidence="2" id="KW-1185">Reference proteome</keyword>
<comment type="caution">
    <text evidence="1">The sequence shown here is derived from an EMBL/GenBank/DDBJ whole genome shotgun (WGS) entry which is preliminary data.</text>
</comment>
<dbReference type="InterPro" id="IPR036689">
    <property type="entry name" value="ESAT-6-like_sf"/>
</dbReference>
<evidence type="ECO:0000313" key="2">
    <source>
        <dbReference type="Proteomes" id="UP000256269"/>
    </source>
</evidence>
<gene>
    <name evidence="1" type="ORF">BCF44_115100</name>
</gene>
<proteinExistence type="predicted"/>
<reference evidence="1 2" key="1">
    <citation type="submission" date="2018-08" db="EMBL/GenBank/DDBJ databases">
        <title>Genomic Encyclopedia of Archaeal and Bacterial Type Strains, Phase II (KMG-II): from individual species to whole genera.</title>
        <authorList>
            <person name="Goeker M."/>
        </authorList>
    </citation>
    <scope>NUCLEOTIDE SEQUENCE [LARGE SCALE GENOMIC DNA]</scope>
    <source>
        <strain evidence="1 2">DSM 45791</strain>
    </source>
</reference>
<dbReference type="SUPFAM" id="SSF140453">
    <property type="entry name" value="EsxAB dimer-like"/>
    <property type="match status" value="1"/>
</dbReference>
<dbReference type="InterPro" id="IPR010310">
    <property type="entry name" value="T7SS_ESAT-6-like"/>
</dbReference>
<name>A0A3E0H2K6_9PSEU</name>
<dbReference type="OrthoDB" id="3387628at2"/>
<dbReference type="Pfam" id="PF06013">
    <property type="entry name" value="WXG100"/>
    <property type="match status" value="1"/>
</dbReference>
<dbReference type="Proteomes" id="UP000256269">
    <property type="component" value="Unassembled WGS sequence"/>
</dbReference>
<dbReference type="RefSeq" id="WP_116179251.1">
    <property type="nucleotide sequence ID" value="NZ_CP144375.1"/>
</dbReference>
<dbReference type="EMBL" id="QUNO01000015">
    <property type="protein sequence ID" value="REH37096.1"/>
    <property type="molecule type" value="Genomic_DNA"/>
</dbReference>
<dbReference type="Gene3D" id="1.10.287.1060">
    <property type="entry name" value="ESAT-6-like"/>
    <property type="match status" value="1"/>
</dbReference>
<dbReference type="AlphaFoldDB" id="A0A3E0H2K6"/>